<dbReference type="AlphaFoldDB" id="A0A1H4K0C0"/>
<evidence type="ECO:0000313" key="3">
    <source>
        <dbReference type="EMBL" id="SEB51981.1"/>
    </source>
</evidence>
<dbReference type="InterPro" id="IPR005545">
    <property type="entry name" value="YCII"/>
</dbReference>
<evidence type="ECO:0000313" key="4">
    <source>
        <dbReference type="Proteomes" id="UP000199064"/>
    </source>
</evidence>
<reference evidence="4" key="1">
    <citation type="submission" date="2016-10" db="EMBL/GenBank/DDBJ databases">
        <authorList>
            <person name="Varghese N."/>
            <person name="Submissions S."/>
        </authorList>
    </citation>
    <scope>NUCLEOTIDE SEQUENCE [LARGE SCALE GENOMIC DNA]</scope>
    <source>
        <strain evidence="4">ES.061</strain>
    </source>
</reference>
<protein>
    <recommendedName>
        <fullName evidence="2">YCII-related domain-containing protein</fullName>
    </recommendedName>
</protein>
<organism evidence="3 4">
    <name type="scientific">Nitratireductor aquibiodomus</name>
    <dbReference type="NCBI Taxonomy" id="204799"/>
    <lineage>
        <taxon>Bacteria</taxon>
        <taxon>Pseudomonadati</taxon>
        <taxon>Pseudomonadota</taxon>
        <taxon>Alphaproteobacteria</taxon>
        <taxon>Hyphomicrobiales</taxon>
        <taxon>Phyllobacteriaceae</taxon>
        <taxon>Nitratireductor</taxon>
    </lineage>
</organism>
<proteinExistence type="inferred from homology"/>
<dbReference type="Pfam" id="PF03795">
    <property type="entry name" value="YCII"/>
    <property type="match status" value="1"/>
</dbReference>
<dbReference type="InterPro" id="IPR011008">
    <property type="entry name" value="Dimeric_a/b-barrel"/>
</dbReference>
<dbReference type="InterPro" id="IPR051807">
    <property type="entry name" value="Sec-metab_biosynth-assoc"/>
</dbReference>
<dbReference type="Gene3D" id="3.30.70.1060">
    <property type="entry name" value="Dimeric alpha+beta barrel"/>
    <property type="match status" value="1"/>
</dbReference>
<dbReference type="RefSeq" id="WP_007008391.1">
    <property type="nucleotide sequence ID" value="NZ_FNSL01000001.1"/>
</dbReference>
<evidence type="ECO:0000256" key="1">
    <source>
        <dbReference type="ARBA" id="ARBA00007689"/>
    </source>
</evidence>
<dbReference type="SUPFAM" id="SSF54909">
    <property type="entry name" value="Dimeric alpha+beta barrel"/>
    <property type="match status" value="1"/>
</dbReference>
<dbReference type="PANTHER" id="PTHR33606">
    <property type="entry name" value="PROTEIN YCII"/>
    <property type="match status" value="1"/>
</dbReference>
<sequence length="98" mass="10676">MIFAIICRDKPGHLETRMSTRPDHVNYLNGLNENGALKFAGPFLDDDGKPCGSLVAVEAEDKAAAELIAAADPYALAGLFESVEIRAWNWVFNNPENA</sequence>
<accession>A0A1H4K0C0</accession>
<keyword evidence="4" id="KW-1185">Reference proteome</keyword>
<gene>
    <name evidence="3" type="ORF">SAMN05216452_1857</name>
</gene>
<dbReference type="PANTHER" id="PTHR33606:SF3">
    <property type="entry name" value="PROTEIN YCII"/>
    <property type="match status" value="1"/>
</dbReference>
<dbReference type="NCBIfam" id="NF009502">
    <property type="entry name" value="PRK12863.1-1"/>
    <property type="match status" value="1"/>
</dbReference>
<name>A0A1H4K0C0_9HYPH</name>
<comment type="similarity">
    <text evidence="1">Belongs to the YciI family.</text>
</comment>
<dbReference type="NCBIfam" id="NF009507">
    <property type="entry name" value="PRK12865.1"/>
    <property type="match status" value="1"/>
</dbReference>
<dbReference type="Proteomes" id="UP000199064">
    <property type="component" value="Unassembled WGS sequence"/>
</dbReference>
<dbReference type="EMBL" id="FNSL01000001">
    <property type="protein sequence ID" value="SEB51981.1"/>
    <property type="molecule type" value="Genomic_DNA"/>
</dbReference>
<evidence type="ECO:0000259" key="2">
    <source>
        <dbReference type="Pfam" id="PF03795"/>
    </source>
</evidence>
<feature type="domain" description="YCII-related" evidence="2">
    <location>
        <begin position="1"/>
        <end position="89"/>
    </location>
</feature>